<comment type="caution">
    <text evidence="11">The sequence shown here is derived from an EMBL/GenBank/DDBJ whole genome shotgun (WGS) entry which is preliminary data.</text>
</comment>
<dbReference type="GO" id="GO:0005737">
    <property type="term" value="C:cytoplasm"/>
    <property type="evidence" value="ECO:0007669"/>
    <property type="project" value="UniProtKB-SubCell"/>
</dbReference>
<evidence type="ECO:0000256" key="2">
    <source>
        <dbReference type="ARBA" id="ARBA00022679"/>
    </source>
</evidence>
<accession>A0AAN4RKP2</accession>
<dbReference type="EC" id="2.7.8.7" evidence="8"/>
<sequence length="117" mass="12801">MIYGTGLDVVELGRIKNIIHEKPKLIKRILTEKEYQLFSQLSAKRQIEFLGGRFACKEAFAKAWGTGIGKISLQEIEVLPNSAGAPVVTASPFTEGAVFVSITHTDELALAQIVLET</sequence>
<keyword evidence="3 8" id="KW-0479">Metal-binding</keyword>
<keyword evidence="7 8" id="KW-0275">Fatty acid biosynthesis</keyword>
<keyword evidence="4 8" id="KW-0276">Fatty acid metabolism</keyword>
<dbReference type="GO" id="GO:0000287">
    <property type="term" value="F:magnesium ion binding"/>
    <property type="evidence" value="ECO:0007669"/>
    <property type="project" value="UniProtKB-UniRule"/>
</dbReference>
<dbReference type="KEGG" id="tkr:C7K43_09695"/>
<dbReference type="Proteomes" id="UP000886607">
    <property type="component" value="Unassembled WGS sequence"/>
</dbReference>
<dbReference type="NCBIfam" id="TIGR00516">
    <property type="entry name" value="acpS"/>
    <property type="match status" value="1"/>
</dbReference>
<reference evidence="11" key="2">
    <citation type="journal article" date="2020" name="Int. Dairy J.">
        <title>Lactic acid bacterial diversity in Brie cheese focusing on salt concentration and pH of isolation medium and characterisation of halophilic and alkaliphilic lactic acid bacterial isolates.</title>
        <authorList>
            <person name="Unno R."/>
            <person name="Matsutani M."/>
            <person name="Suzuki T."/>
            <person name="Kodama K."/>
            <person name="Matsushita H."/>
            <person name="Yamasato K."/>
            <person name="Koizumi Y."/>
            <person name="Ishikawa M."/>
        </authorList>
    </citation>
    <scope>NUCLEOTIDE SEQUENCE</scope>
    <source>
        <strain evidence="11">7C1</strain>
        <strain evidence="10">8C4</strain>
    </source>
</reference>
<proteinExistence type="inferred from homology"/>
<comment type="similarity">
    <text evidence="8">Belongs to the P-Pant transferase superfamily. AcpS family.</text>
</comment>
<comment type="cofactor">
    <cofactor evidence="8">
        <name>Mg(2+)</name>
        <dbReference type="ChEBI" id="CHEBI:18420"/>
    </cofactor>
</comment>
<protein>
    <recommendedName>
        <fullName evidence="8">Holo-[acyl-carrier-protein] synthase</fullName>
        <shortName evidence="8">Holo-ACP synthase</shortName>
        <ecNumber evidence="8">2.7.8.7</ecNumber>
    </recommendedName>
    <alternativeName>
        <fullName evidence="8">4'-phosphopantetheinyl transferase AcpS</fullName>
    </alternativeName>
</protein>
<evidence type="ECO:0000256" key="4">
    <source>
        <dbReference type="ARBA" id="ARBA00022832"/>
    </source>
</evidence>
<dbReference type="AlphaFoldDB" id="A0AAN4RKP2"/>
<dbReference type="EMBL" id="BKBO01000018">
    <property type="protein sequence ID" value="GEQ49439.1"/>
    <property type="molecule type" value="Genomic_DNA"/>
</dbReference>
<dbReference type="RefSeq" id="WP_124006653.1">
    <property type="nucleotide sequence ID" value="NZ_BJYN01000051.1"/>
</dbReference>
<evidence type="ECO:0000313" key="12">
    <source>
        <dbReference type="Proteomes" id="UP000886597"/>
    </source>
</evidence>
<feature type="binding site" evidence="8">
    <location>
        <position position="8"/>
    </location>
    <ligand>
        <name>Mg(2+)</name>
        <dbReference type="ChEBI" id="CHEBI:18420"/>
    </ligand>
</feature>
<dbReference type="NCBIfam" id="TIGR00556">
    <property type="entry name" value="pantethn_trn"/>
    <property type="match status" value="1"/>
</dbReference>
<dbReference type="InterPro" id="IPR037143">
    <property type="entry name" value="4-PPantetheinyl_Trfase_dom_sf"/>
</dbReference>
<feature type="domain" description="4'-phosphopantetheinyl transferase" evidence="9">
    <location>
        <begin position="5"/>
        <end position="94"/>
    </location>
</feature>
<dbReference type="HAMAP" id="MF_00101">
    <property type="entry name" value="AcpS"/>
    <property type="match status" value="1"/>
</dbReference>
<evidence type="ECO:0000256" key="3">
    <source>
        <dbReference type="ARBA" id="ARBA00022723"/>
    </source>
</evidence>
<evidence type="ECO:0000313" key="13">
    <source>
        <dbReference type="Proteomes" id="UP000886607"/>
    </source>
</evidence>
<evidence type="ECO:0000256" key="1">
    <source>
        <dbReference type="ARBA" id="ARBA00022516"/>
    </source>
</evidence>
<organism evidence="11 12">
    <name type="scientific">Tetragenococcus koreensis</name>
    <dbReference type="NCBI Taxonomy" id="290335"/>
    <lineage>
        <taxon>Bacteria</taxon>
        <taxon>Bacillati</taxon>
        <taxon>Bacillota</taxon>
        <taxon>Bacilli</taxon>
        <taxon>Lactobacillales</taxon>
        <taxon>Enterococcaceae</taxon>
        <taxon>Tetragenococcus</taxon>
    </lineage>
</organism>
<dbReference type="Proteomes" id="UP000886597">
    <property type="component" value="Unassembled WGS sequence"/>
</dbReference>
<comment type="subcellular location">
    <subcellularLocation>
        <location evidence="8">Cytoplasm</location>
    </subcellularLocation>
</comment>
<keyword evidence="5 8" id="KW-0460">Magnesium</keyword>
<dbReference type="GO" id="GO:0006633">
    <property type="term" value="P:fatty acid biosynthetic process"/>
    <property type="evidence" value="ECO:0007669"/>
    <property type="project" value="UniProtKB-UniRule"/>
</dbReference>
<evidence type="ECO:0000256" key="8">
    <source>
        <dbReference type="HAMAP-Rule" id="MF_00101"/>
    </source>
</evidence>
<reference evidence="11" key="1">
    <citation type="submission" date="2019-08" db="EMBL/GenBank/DDBJ databases">
        <authorList>
            <person name="Ishikawa M."/>
            <person name="Suzuki T."/>
            <person name="Matsutani M."/>
        </authorList>
    </citation>
    <scope>NUCLEOTIDE SEQUENCE</scope>
    <source>
        <strain evidence="11">7C1</strain>
        <strain evidence="10">8C4</strain>
    </source>
</reference>
<keyword evidence="13" id="KW-1185">Reference proteome</keyword>
<evidence type="ECO:0000313" key="11">
    <source>
        <dbReference type="EMBL" id="GEQ54299.1"/>
    </source>
</evidence>
<dbReference type="Gene3D" id="3.90.470.20">
    <property type="entry name" value="4'-phosphopantetheinyl transferase domain"/>
    <property type="match status" value="1"/>
</dbReference>
<dbReference type="SUPFAM" id="SSF56214">
    <property type="entry name" value="4'-phosphopantetheinyl transferase"/>
    <property type="match status" value="1"/>
</dbReference>
<comment type="function">
    <text evidence="8">Transfers the 4'-phosphopantetheine moiety from coenzyme A to a Ser of acyl-carrier-protein.</text>
</comment>
<evidence type="ECO:0000313" key="10">
    <source>
        <dbReference type="EMBL" id="GEQ49439.1"/>
    </source>
</evidence>
<name>A0AAN4RKP2_9ENTE</name>
<dbReference type="GO" id="GO:0008897">
    <property type="term" value="F:holo-[acyl-carrier-protein] synthase activity"/>
    <property type="evidence" value="ECO:0007669"/>
    <property type="project" value="UniProtKB-UniRule"/>
</dbReference>
<comment type="catalytic activity">
    <reaction evidence="8">
        <text>apo-[ACP] + CoA = holo-[ACP] + adenosine 3',5'-bisphosphate + H(+)</text>
        <dbReference type="Rhea" id="RHEA:12068"/>
        <dbReference type="Rhea" id="RHEA-COMP:9685"/>
        <dbReference type="Rhea" id="RHEA-COMP:9690"/>
        <dbReference type="ChEBI" id="CHEBI:15378"/>
        <dbReference type="ChEBI" id="CHEBI:29999"/>
        <dbReference type="ChEBI" id="CHEBI:57287"/>
        <dbReference type="ChEBI" id="CHEBI:58343"/>
        <dbReference type="ChEBI" id="CHEBI:64479"/>
        <dbReference type="EC" id="2.7.8.7"/>
    </reaction>
</comment>
<dbReference type="InterPro" id="IPR004568">
    <property type="entry name" value="Ppantetheine-prot_Trfase_dom"/>
</dbReference>
<dbReference type="EMBL" id="BKBQ01000014">
    <property type="protein sequence ID" value="GEQ54299.1"/>
    <property type="molecule type" value="Genomic_DNA"/>
</dbReference>
<dbReference type="InterPro" id="IPR008278">
    <property type="entry name" value="4-PPantetheinyl_Trfase_dom"/>
</dbReference>
<feature type="binding site" evidence="8">
    <location>
        <position position="58"/>
    </location>
    <ligand>
        <name>Mg(2+)</name>
        <dbReference type="ChEBI" id="CHEBI:18420"/>
    </ligand>
</feature>
<evidence type="ECO:0000256" key="7">
    <source>
        <dbReference type="ARBA" id="ARBA00023160"/>
    </source>
</evidence>
<dbReference type="InterPro" id="IPR002582">
    <property type="entry name" value="ACPS"/>
</dbReference>
<keyword evidence="8" id="KW-0963">Cytoplasm</keyword>
<dbReference type="GeneID" id="69986214"/>
<keyword evidence="6 8" id="KW-0443">Lipid metabolism</keyword>
<dbReference type="Pfam" id="PF01648">
    <property type="entry name" value="ACPS"/>
    <property type="match status" value="1"/>
</dbReference>
<evidence type="ECO:0000259" key="9">
    <source>
        <dbReference type="Pfam" id="PF01648"/>
    </source>
</evidence>
<keyword evidence="1 8" id="KW-0444">Lipid biosynthesis</keyword>
<evidence type="ECO:0000256" key="6">
    <source>
        <dbReference type="ARBA" id="ARBA00023098"/>
    </source>
</evidence>
<keyword evidence="2 8" id="KW-0808">Transferase</keyword>
<evidence type="ECO:0000256" key="5">
    <source>
        <dbReference type="ARBA" id="ARBA00022842"/>
    </source>
</evidence>
<gene>
    <name evidence="8 11" type="primary">acpS</name>
    <name evidence="10" type="ORF">TK11N_12910</name>
    <name evidence="11" type="ORF">TK2N_11430</name>
</gene>